<feature type="transmembrane region" description="Helical" evidence="6">
    <location>
        <begin position="98"/>
        <end position="123"/>
    </location>
</feature>
<name>E6U7S4_ETHHY</name>
<keyword evidence="4 6" id="KW-1133">Transmembrane helix</keyword>
<keyword evidence="8" id="KW-1185">Reference proteome</keyword>
<dbReference type="GO" id="GO:0015086">
    <property type="term" value="F:cadmium ion transmembrane transporter activity"/>
    <property type="evidence" value="ECO:0007669"/>
    <property type="project" value="TreeGrafter"/>
</dbReference>
<dbReference type="InterPro" id="IPR001046">
    <property type="entry name" value="NRAMP_fam"/>
</dbReference>
<dbReference type="Pfam" id="PF01566">
    <property type="entry name" value="Nramp"/>
    <property type="match status" value="1"/>
</dbReference>
<evidence type="ECO:0000256" key="3">
    <source>
        <dbReference type="ARBA" id="ARBA00022692"/>
    </source>
</evidence>
<feature type="transmembrane region" description="Helical" evidence="6">
    <location>
        <begin position="21"/>
        <end position="38"/>
    </location>
</feature>
<feature type="transmembrane region" description="Helical" evidence="6">
    <location>
        <begin position="129"/>
        <end position="147"/>
    </location>
</feature>
<feature type="transmembrane region" description="Helical" evidence="6">
    <location>
        <begin position="399"/>
        <end position="418"/>
    </location>
</feature>
<evidence type="ECO:0000256" key="1">
    <source>
        <dbReference type="ARBA" id="ARBA00004141"/>
    </source>
</evidence>
<feature type="transmembrane region" description="Helical" evidence="6">
    <location>
        <begin position="292"/>
        <end position="322"/>
    </location>
</feature>
<feature type="transmembrane region" description="Helical" evidence="6">
    <location>
        <begin position="159"/>
        <end position="177"/>
    </location>
</feature>
<dbReference type="PANTHER" id="PTHR11706:SF33">
    <property type="entry name" value="NATURAL RESISTANCE-ASSOCIATED MACROPHAGE PROTEIN 2"/>
    <property type="match status" value="1"/>
</dbReference>
<keyword evidence="3 6" id="KW-0812">Transmembrane</keyword>
<protein>
    <submittedName>
        <fullName evidence="7">Natural resistance-associated macrophage protein</fullName>
    </submittedName>
</protein>
<dbReference type="HOGENOM" id="CLU_020088_2_0_9"/>
<dbReference type="GO" id="GO:0034755">
    <property type="term" value="P:iron ion transmembrane transport"/>
    <property type="evidence" value="ECO:0007669"/>
    <property type="project" value="TreeGrafter"/>
</dbReference>
<dbReference type="Proteomes" id="UP000001551">
    <property type="component" value="Chromosome"/>
</dbReference>
<dbReference type="eggNOG" id="COG1914">
    <property type="taxonomic scope" value="Bacteria"/>
</dbReference>
<evidence type="ECO:0000256" key="6">
    <source>
        <dbReference type="SAM" id="Phobius"/>
    </source>
</evidence>
<dbReference type="PANTHER" id="PTHR11706">
    <property type="entry name" value="SOLUTE CARRIER PROTEIN FAMILY 11 MEMBER"/>
    <property type="match status" value="1"/>
</dbReference>
<feature type="transmembrane region" description="Helical" evidence="6">
    <location>
        <begin position="197"/>
        <end position="215"/>
    </location>
</feature>
<reference evidence="7 8" key="1">
    <citation type="submission" date="2010-12" db="EMBL/GenBank/DDBJ databases">
        <title>Complete sequence of Ethanoligenens harbinense YUAN-3.</title>
        <authorList>
            <person name="Lucas S."/>
            <person name="Copeland A."/>
            <person name="Lapidus A."/>
            <person name="Cheng J.-F."/>
            <person name="Bruce D."/>
            <person name="Goodwin L."/>
            <person name="Pitluck S."/>
            <person name="Chertkov O."/>
            <person name="Misra M."/>
            <person name="Detter J.C."/>
            <person name="Han C."/>
            <person name="Tapia R."/>
            <person name="Land M."/>
            <person name="Hauser L."/>
            <person name="Jeffries C."/>
            <person name="Kyrpides N."/>
            <person name="Ivanova N."/>
            <person name="Mikhailova N."/>
            <person name="Wang A."/>
            <person name="Mouttaki H."/>
            <person name="He Z."/>
            <person name="Zhou J."/>
            <person name="Hemme C.L."/>
            <person name="Woyke T."/>
        </authorList>
    </citation>
    <scope>NUCLEOTIDE SEQUENCE [LARGE SCALE GENOMIC DNA]</scope>
    <source>
        <strain evidence="8">DSM 18485 / JCM 12961 / CGMCC 1.5033 / YUAN-3</strain>
    </source>
</reference>
<comment type="subcellular location">
    <subcellularLocation>
        <location evidence="1">Membrane</location>
        <topology evidence="1">Multi-pass membrane protein</topology>
    </subcellularLocation>
</comment>
<dbReference type="STRING" id="663278.Ethha_2704"/>
<feature type="transmembrane region" description="Helical" evidence="6">
    <location>
        <begin position="50"/>
        <end position="69"/>
    </location>
</feature>
<dbReference type="AlphaFoldDB" id="E6U7S4"/>
<evidence type="ECO:0000313" key="7">
    <source>
        <dbReference type="EMBL" id="ADU28197.1"/>
    </source>
</evidence>
<gene>
    <name evidence="7" type="ordered locus">Ethha_2704</name>
</gene>
<proteinExistence type="predicted"/>
<feature type="transmembrane region" description="Helical" evidence="6">
    <location>
        <begin position="244"/>
        <end position="267"/>
    </location>
</feature>
<dbReference type="NCBIfam" id="NF037982">
    <property type="entry name" value="Nramp_1"/>
    <property type="match status" value="1"/>
</dbReference>
<sequence>MEPLIKRGGTVHHPRFAALDFVKYIGPGMIVTVGFIDPGNWASNLSAGAGYGYVLLWMVTLSTIMLIILQHNAAHLGIATGLCLSEATSQYTRVVPRWVILGSAMAASVATAMAELLGGAIALNMLFRLPLRVGALIVLAADIWMLFSNSYRHIEKWIIGFVSVIGIAFVLELTLVHVDWHTAAVSWVAPVIPHGSLPIIMSVLGAVVMPHNLFLHSEIIQSRQWNLEDDAVIKRQLKYEFADTLFSMIIGWGINSAMILVAAATFFTRHVQVSELSQAEQMLRPLLGNGAALIFAVALLFSGLSSSVTAGMAGGSIFAGIFGEPYDIKDSHTCAGVLITLLAGVAAIFFVSSPFDGLVYSQMLLSIQLPITVFTQIYLTSSEKVMGKYANSAADRVMLWAIGIIVTVLNIALLVTTVM</sequence>
<evidence type="ECO:0000256" key="4">
    <source>
        <dbReference type="ARBA" id="ARBA00022989"/>
    </source>
</evidence>
<feature type="transmembrane region" description="Helical" evidence="6">
    <location>
        <begin position="334"/>
        <end position="352"/>
    </location>
</feature>
<dbReference type="KEGG" id="eha:Ethha_2704"/>
<dbReference type="RefSeq" id="WP_013486540.1">
    <property type="nucleotide sequence ID" value="NC_014828.1"/>
</dbReference>
<keyword evidence="2" id="KW-0813">Transport</keyword>
<evidence type="ECO:0000313" key="8">
    <source>
        <dbReference type="Proteomes" id="UP000001551"/>
    </source>
</evidence>
<accession>E6U7S4</accession>
<dbReference type="EMBL" id="CP002400">
    <property type="protein sequence ID" value="ADU28197.1"/>
    <property type="molecule type" value="Genomic_DNA"/>
</dbReference>
<keyword evidence="5 6" id="KW-0472">Membrane</keyword>
<organism evidence="7 8">
    <name type="scientific">Ethanoligenens harbinense (strain DSM 18485 / JCM 12961 / CGMCC 1.5033 / YUAN-3)</name>
    <dbReference type="NCBI Taxonomy" id="663278"/>
    <lineage>
        <taxon>Bacteria</taxon>
        <taxon>Bacillati</taxon>
        <taxon>Bacillota</taxon>
        <taxon>Clostridia</taxon>
        <taxon>Eubacteriales</taxon>
        <taxon>Oscillospiraceae</taxon>
        <taxon>Ethanoligenens</taxon>
    </lineage>
</organism>
<evidence type="ECO:0000256" key="2">
    <source>
        <dbReference type="ARBA" id="ARBA00022448"/>
    </source>
</evidence>
<dbReference type="GO" id="GO:0005384">
    <property type="term" value="F:manganese ion transmembrane transporter activity"/>
    <property type="evidence" value="ECO:0007669"/>
    <property type="project" value="TreeGrafter"/>
</dbReference>
<dbReference type="PRINTS" id="PR00447">
    <property type="entry name" value="NATRESASSCMP"/>
</dbReference>
<evidence type="ECO:0000256" key="5">
    <source>
        <dbReference type="ARBA" id="ARBA00023136"/>
    </source>
</evidence>
<dbReference type="GO" id="GO:0005886">
    <property type="term" value="C:plasma membrane"/>
    <property type="evidence" value="ECO:0007669"/>
    <property type="project" value="TreeGrafter"/>
</dbReference>